<feature type="domain" description="CARD" evidence="7">
    <location>
        <begin position="99"/>
        <end position="189"/>
    </location>
</feature>
<keyword evidence="10" id="KW-1185">Reference proteome</keyword>
<name>A0A7N6AE98_ANATE</name>
<dbReference type="PANTHER" id="PTHR46985">
    <property type="entry name" value="NACHT, LRR AND PYD DOMAINS-CONTAINING PROTEIN 1"/>
    <property type="match status" value="1"/>
</dbReference>
<dbReference type="GO" id="GO:0061702">
    <property type="term" value="C:canonical inflammasome complex"/>
    <property type="evidence" value="ECO:0007669"/>
    <property type="project" value="UniProtKB-SubCell"/>
</dbReference>
<dbReference type="Ensembl" id="ENSATET00000038894.2">
    <property type="protein sequence ID" value="ENSATEP00000045312.2"/>
    <property type="gene ID" value="ENSATEG00000031609.1"/>
</dbReference>
<dbReference type="InterPro" id="IPR051249">
    <property type="entry name" value="NLRP_Inflammasome"/>
</dbReference>
<dbReference type="GO" id="GO:0006954">
    <property type="term" value="P:inflammatory response"/>
    <property type="evidence" value="ECO:0007669"/>
    <property type="project" value="UniProtKB-KW"/>
</dbReference>
<keyword evidence="4" id="KW-0391">Immunity</keyword>
<dbReference type="Pfam" id="PF00619">
    <property type="entry name" value="CARD"/>
    <property type="match status" value="1"/>
</dbReference>
<reference evidence="9" key="2">
    <citation type="submission" date="2025-08" db="UniProtKB">
        <authorList>
            <consortium name="Ensembl"/>
        </authorList>
    </citation>
    <scope>IDENTIFICATION</scope>
</reference>
<sequence>MASKSIKIALADMLEDLSKQDFDKFRHHLLDRRQEPRVRRNRVEGKNFLDIADVLVSTFTETKALEVALEILRQMGCNGDADRLAEDVKVAGGSSAKFGPSETKHFVDKHKVELIKRVSNIGPILDELWDHDVLQQEVYDKIRALSTNQQKTRELFAGPLRASDACKDVFYQLLESNEPYLIKDLKMKDD</sequence>
<dbReference type="GeneTree" id="ENSGT00940000164898"/>
<dbReference type="PANTHER" id="PTHR46985:SF2">
    <property type="entry name" value="APOPTOSIS-ASSOCIATED SPECK-LIKE PROTEIN CONTAINING A CARD"/>
    <property type="match status" value="1"/>
</dbReference>
<evidence type="ECO:0000256" key="6">
    <source>
        <dbReference type="ARBA" id="ARBA00023233"/>
    </source>
</evidence>
<reference evidence="9" key="3">
    <citation type="submission" date="2025-09" db="UniProtKB">
        <authorList>
            <consortium name="Ensembl"/>
        </authorList>
    </citation>
    <scope>IDENTIFICATION</scope>
</reference>
<keyword evidence="3" id="KW-0399">Innate immunity</keyword>
<gene>
    <name evidence="9" type="primary">PYCARD</name>
</gene>
<evidence type="ECO:0000256" key="2">
    <source>
        <dbReference type="ARBA" id="ARBA00022490"/>
    </source>
</evidence>
<evidence type="ECO:0000256" key="3">
    <source>
        <dbReference type="ARBA" id="ARBA00022588"/>
    </source>
</evidence>
<dbReference type="CDD" id="cd08321">
    <property type="entry name" value="Pyrin_ASC-like"/>
    <property type="match status" value="1"/>
</dbReference>
<dbReference type="Gene3D" id="1.10.533.10">
    <property type="entry name" value="Death Domain, Fas"/>
    <property type="match status" value="2"/>
</dbReference>
<protein>
    <recommendedName>
        <fullName evidence="11">Pyrin domain-containing protein</fullName>
    </recommendedName>
</protein>
<dbReference type="GO" id="GO:0045087">
    <property type="term" value="P:innate immune response"/>
    <property type="evidence" value="ECO:0007669"/>
    <property type="project" value="UniProtKB-KW"/>
</dbReference>
<dbReference type="GO" id="GO:0042981">
    <property type="term" value="P:regulation of apoptotic process"/>
    <property type="evidence" value="ECO:0007669"/>
    <property type="project" value="InterPro"/>
</dbReference>
<dbReference type="SUPFAM" id="SSF47986">
    <property type="entry name" value="DEATH domain"/>
    <property type="match status" value="2"/>
</dbReference>
<dbReference type="Proteomes" id="UP000265040">
    <property type="component" value="Chromosome 16"/>
</dbReference>
<evidence type="ECO:0008006" key="11">
    <source>
        <dbReference type="Google" id="ProtNLM"/>
    </source>
</evidence>
<evidence type="ECO:0000313" key="9">
    <source>
        <dbReference type="Ensembl" id="ENSATEP00000045312.2"/>
    </source>
</evidence>
<proteinExistence type="predicted"/>
<organism evidence="9 10">
    <name type="scientific">Anabas testudineus</name>
    <name type="common">Climbing perch</name>
    <name type="synonym">Anthias testudineus</name>
    <dbReference type="NCBI Taxonomy" id="64144"/>
    <lineage>
        <taxon>Eukaryota</taxon>
        <taxon>Metazoa</taxon>
        <taxon>Chordata</taxon>
        <taxon>Craniata</taxon>
        <taxon>Vertebrata</taxon>
        <taxon>Euteleostomi</taxon>
        <taxon>Actinopterygii</taxon>
        <taxon>Neopterygii</taxon>
        <taxon>Teleostei</taxon>
        <taxon>Neoteleostei</taxon>
        <taxon>Acanthomorphata</taxon>
        <taxon>Anabantaria</taxon>
        <taxon>Anabantiformes</taxon>
        <taxon>Anabantoidei</taxon>
        <taxon>Anabantidae</taxon>
        <taxon>Anabas</taxon>
    </lineage>
</organism>
<keyword evidence="6" id="KW-1271">Inflammasome</keyword>
<dbReference type="Pfam" id="PF02758">
    <property type="entry name" value="PYRIN"/>
    <property type="match status" value="1"/>
</dbReference>
<dbReference type="AlphaFoldDB" id="A0A7N6AE98"/>
<dbReference type="CDD" id="cd08330">
    <property type="entry name" value="CARD_ASC_NALP1"/>
    <property type="match status" value="1"/>
</dbReference>
<keyword evidence="5" id="KW-0395">Inflammatory response</keyword>
<dbReference type="PROSITE" id="PS50209">
    <property type="entry name" value="CARD"/>
    <property type="match status" value="1"/>
</dbReference>
<evidence type="ECO:0000259" key="7">
    <source>
        <dbReference type="PROSITE" id="PS50209"/>
    </source>
</evidence>
<evidence type="ECO:0000256" key="5">
    <source>
        <dbReference type="ARBA" id="ARBA00023198"/>
    </source>
</evidence>
<dbReference type="InterPro" id="IPR011029">
    <property type="entry name" value="DEATH-like_dom_sf"/>
</dbReference>
<dbReference type="SMART" id="SM01289">
    <property type="entry name" value="PYRIN"/>
    <property type="match status" value="1"/>
</dbReference>
<dbReference type="InterPro" id="IPR004020">
    <property type="entry name" value="DAPIN"/>
</dbReference>
<dbReference type="FunFam" id="1.10.533.10:FF:000013">
    <property type="entry name" value="Apoptosis-associated speck-like protein containing a CARD"/>
    <property type="match status" value="1"/>
</dbReference>
<evidence type="ECO:0000256" key="4">
    <source>
        <dbReference type="ARBA" id="ARBA00022859"/>
    </source>
</evidence>
<dbReference type="InterPro" id="IPR001315">
    <property type="entry name" value="CARD"/>
</dbReference>
<evidence type="ECO:0000256" key="1">
    <source>
        <dbReference type="ARBA" id="ARBA00004110"/>
    </source>
</evidence>
<comment type="subcellular location">
    <subcellularLocation>
        <location evidence="1">Inflammasome</location>
    </subcellularLocation>
</comment>
<dbReference type="InterPro" id="IPR033516">
    <property type="entry name" value="CARD8/ASC/NALP1_CARD"/>
</dbReference>
<keyword evidence="2" id="KW-0963">Cytoplasm</keyword>
<evidence type="ECO:0000259" key="8">
    <source>
        <dbReference type="PROSITE" id="PS50824"/>
    </source>
</evidence>
<reference evidence="9" key="1">
    <citation type="submission" date="2021-04" db="EMBL/GenBank/DDBJ databases">
        <authorList>
            <consortium name="Wellcome Sanger Institute Data Sharing"/>
        </authorList>
    </citation>
    <scope>NUCLEOTIDE SEQUENCE [LARGE SCALE GENOMIC DNA]</scope>
</reference>
<dbReference type="PROSITE" id="PS50824">
    <property type="entry name" value="DAPIN"/>
    <property type="match status" value="1"/>
</dbReference>
<accession>A0A7N6AE98</accession>
<feature type="domain" description="Pyrin" evidence="8">
    <location>
        <begin position="1"/>
        <end position="94"/>
    </location>
</feature>
<evidence type="ECO:0000313" key="10">
    <source>
        <dbReference type="Proteomes" id="UP000265040"/>
    </source>
</evidence>